<evidence type="ECO:0000256" key="1">
    <source>
        <dbReference type="ARBA" id="ARBA00008950"/>
    </source>
</evidence>
<evidence type="ECO:0000313" key="3">
    <source>
        <dbReference type="EMBL" id="MDY0884071.1"/>
    </source>
</evidence>
<dbReference type="Pfam" id="PF12850">
    <property type="entry name" value="Metallophos_2"/>
    <property type="match status" value="1"/>
</dbReference>
<comment type="similarity">
    <text evidence="1">Belongs to the metallophosphoesterase superfamily. YfcE family.</text>
</comment>
<dbReference type="InterPro" id="IPR050126">
    <property type="entry name" value="Ap4A_hydrolase"/>
</dbReference>
<gene>
    <name evidence="3" type="ORF">SMD27_14565</name>
</gene>
<evidence type="ECO:0000313" key="4">
    <source>
        <dbReference type="Proteomes" id="UP001279642"/>
    </source>
</evidence>
<protein>
    <submittedName>
        <fullName evidence="3">Metallophosphoesterase family protein</fullName>
    </submittedName>
</protein>
<dbReference type="InterPro" id="IPR024654">
    <property type="entry name" value="Calcineurin-like_PHP_lpxH"/>
</dbReference>
<comment type="caution">
    <text evidence="3">The sequence shown here is derived from an EMBL/GenBank/DDBJ whole genome shotgun (WGS) entry which is preliminary data.</text>
</comment>
<dbReference type="InterPro" id="IPR029052">
    <property type="entry name" value="Metallo-depent_PP-like"/>
</dbReference>
<dbReference type="PANTHER" id="PTHR42850:SF2">
    <property type="entry name" value="BLL5683 PROTEIN"/>
    <property type="match status" value="1"/>
</dbReference>
<keyword evidence="4" id="KW-1185">Reference proteome</keyword>
<proteinExistence type="inferred from homology"/>
<dbReference type="EMBL" id="JAXCLW010000003">
    <property type="protein sequence ID" value="MDY0884071.1"/>
    <property type="molecule type" value="Genomic_DNA"/>
</dbReference>
<accession>A0ABU5ECI0</accession>
<evidence type="ECO:0000259" key="2">
    <source>
        <dbReference type="Pfam" id="PF12850"/>
    </source>
</evidence>
<reference evidence="3 4" key="1">
    <citation type="journal article" date="2016" name="Antonie Van Leeuwenhoek">
        <title>Dongia soli sp. nov., isolated from soil from Dokdo, Korea.</title>
        <authorList>
            <person name="Kim D.U."/>
            <person name="Lee H."/>
            <person name="Kim H."/>
            <person name="Kim S.G."/>
            <person name="Ka J.O."/>
        </authorList>
    </citation>
    <scope>NUCLEOTIDE SEQUENCE [LARGE SCALE GENOMIC DNA]</scope>
    <source>
        <strain evidence="3 4">D78</strain>
    </source>
</reference>
<dbReference type="RefSeq" id="WP_320509128.1">
    <property type="nucleotide sequence ID" value="NZ_JAXCLW010000003.1"/>
</dbReference>
<dbReference type="SUPFAM" id="SSF56300">
    <property type="entry name" value="Metallo-dependent phosphatases"/>
    <property type="match status" value="1"/>
</dbReference>
<dbReference type="InterPro" id="IPR011152">
    <property type="entry name" value="Pesterase_MJ0912"/>
</dbReference>
<name>A0ABU5ECI0_9PROT</name>
<dbReference type="PIRSF" id="PIRSF000883">
    <property type="entry name" value="Pesterase_MJ0912"/>
    <property type="match status" value="1"/>
</dbReference>
<dbReference type="Gene3D" id="3.60.21.10">
    <property type="match status" value="1"/>
</dbReference>
<dbReference type="Proteomes" id="UP001279642">
    <property type="component" value="Unassembled WGS sequence"/>
</dbReference>
<feature type="domain" description="Calcineurin-like phosphoesterase" evidence="2">
    <location>
        <begin position="2"/>
        <end position="177"/>
    </location>
</feature>
<dbReference type="PANTHER" id="PTHR42850">
    <property type="entry name" value="METALLOPHOSPHOESTERASE"/>
    <property type="match status" value="1"/>
</dbReference>
<sequence length="233" mass="26012">MIGIISDIHGNYPALQAVLRALDLQNIVRIYCLGDVAGYYCQINECCALLRKREIPTLMGNHDWYLTSGNYCPRSRSANDCLDYQRKNIDREHLDWLSKATLRMQIDDAIDCVHGGWDDPLDEYVIPSEGYFGRFPFSLFLSGHTHVQGIWKGSGKTYCNPGSVGQPRDGDPHAAFATWDGANFNLHRVAYDIDDVAEAMTAAGFPAYYHENLRNGLRIGGTLSKSPFTAAIS</sequence>
<organism evidence="3 4">
    <name type="scientific">Dongia soli</name>
    <dbReference type="NCBI Taxonomy" id="600628"/>
    <lineage>
        <taxon>Bacteria</taxon>
        <taxon>Pseudomonadati</taxon>
        <taxon>Pseudomonadota</taxon>
        <taxon>Alphaproteobacteria</taxon>
        <taxon>Rhodospirillales</taxon>
        <taxon>Dongiaceae</taxon>
        <taxon>Dongia</taxon>
    </lineage>
</organism>